<evidence type="ECO:0000256" key="1">
    <source>
        <dbReference type="SAM" id="Phobius"/>
    </source>
</evidence>
<organism evidence="2 3">
    <name type="scientific">Forsythia ovata</name>
    <dbReference type="NCBI Taxonomy" id="205694"/>
    <lineage>
        <taxon>Eukaryota</taxon>
        <taxon>Viridiplantae</taxon>
        <taxon>Streptophyta</taxon>
        <taxon>Embryophyta</taxon>
        <taxon>Tracheophyta</taxon>
        <taxon>Spermatophyta</taxon>
        <taxon>Magnoliopsida</taxon>
        <taxon>eudicotyledons</taxon>
        <taxon>Gunneridae</taxon>
        <taxon>Pentapetalae</taxon>
        <taxon>asterids</taxon>
        <taxon>lamiids</taxon>
        <taxon>Lamiales</taxon>
        <taxon>Oleaceae</taxon>
        <taxon>Forsythieae</taxon>
        <taxon>Forsythia</taxon>
    </lineage>
</organism>
<proteinExistence type="predicted"/>
<gene>
    <name evidence="2" type="ORF">Fot_52294</name>
</gene>
<dbReference type="AlphaFoldDB" id="A0ABD1PKB6"/>
<feature type="transmembrane region" description="Helical" evidence="1">
    <location>
        <begin position="30"/>
        <end position="52"/>
    </location>
</feature>
<name>A0ABD1PKB6_9LAMI</name>
<comment type="caution">
    <text evidence="2">The sequence shown here is derived from an EMBL/GenBank/DDBJ whole genome shotgun (WGS) entry which is preliminary data.</text>
</comment>
<dbReference type="EMBL" id="JBFOLJ010000018">
    <property type="protein sequence ID" value="KAL2464338.1"/>
    <property type="molecule type" value="Genomic_DNA"/>
</dbReference>
<evidence type="ECO:0000313" key="2">
    <source>
        <dbReference type="EMBL" id="KAL2464338.1"/>
    </source>
</evidence>
<keyword evidence="1" id="KW-0812">Transmembrane</keyword>
<accession>A0ABD1PKB6</accession>
<reference evidence="3" key="1">
    <citation type="submission" date="2024-07" db="EMBL/GenBank/DDBJ databases">
        <title>Two chromosome-level genome assemblies of Korean endemic species Abeliophyllum distichum and Forsythia ovata (Oleaceae).</title>
        <authorList>
            <person name="Jang H."/>
        </authorList>
    </citation>
    <scope>NUCLEOTIDE SEQUENCE [LARGE SCALE GENOMIC DNA]</scope>
</reference>
<evidence type="ECO:0000313" key="3">
    <source>
        <dbReference type="Proteomes" id="UP001604277"/>
    </source>
</evidence>
<keyword evidence="1" id="KW-1133">Transmembrane helix</keyword>
<keyword evidence="3" id="KW-1185">Reference proteome</keyword>
<sequence length="149" mass="16805">MAQDWLVGMPWVPVSTAPKYGPSYENAWKWYSIGTTVSSSTIISNAFVSWYITATSKWASKFWWKPNIRTLDGSKCVQPITIWNGFTGPTTYLAGNVEGQEVQPNGPQLQWWKERTWGMISICGHLLFTLRLQLAAERETGACGNRVGR</sequence>
<protein>
    <submittedName>
        <fullName evidence="2">Uncharacterized protein</fullName>
    </submittedName>
</protein>
<keyword evidence="1" id="KW-0472">Membrane</keyword>
<dbReference type="Proteomes" id="UP001604277">
    <property type="component" value="Unassembled WGS sequence"/>
</dbReference>